<accession>A0ABQ6FCU6</accession>
<dbReference type="InterPro" id="IPR004881">
    <property type="entry name" value="Ribosome_biogen_GTPase_RsgA"/>
</dbReference>
<keyword evidence="2 10" id="KW-0690">Ribosome biogenesis</keyword>
<gene>
    <name evidence="13" type="primary">rsgA_2</name>
    <name evidence="10" type="synonym">rsgA</name>
    <name evidence="13" type="ORF">GCM10007933_29060</name>
</gene>
<feature type="binding site" evidence="10">
    <location>
        <position position="235"/>
    </location>
    <ligand>
        <name>Zn(2+)</name>
        <dbReference type="ChEBI" id="CHEBI:29105"/>
    </ligand>
</feature>
<name>A0ABQ6FCU6_9RHOO</name>
<keyword evidence="6 10" id="KW-0378">Hydrolase</keyword>
<evidence type="ECO:0000259" key="11">
    <source>
        <dbReference type="PROSITE" id="PS50936"/>
    </source>
</evidence>
<reference evidence="14" key="1">
    <citation type="journal article" date="2019" name="Int. J. Syst. Evol. Microbiol.">
        <title>The Global Catalogue of Microorganisms (GCM) 10K type strain sequencing project: providing services to taxonomists for standard genome sequencing and annotation.</title>
        <authorList>
            <consortium name="The Broad Institute Genomics Platform"/>
            <consortium name="The Broad Institute Genome Sequencing Center for Infectious Disease"/>
            <person name="Wu L."/>
            <person name="Ma J."/>
        </authorList>
    </citation>
    <scope>NUCLEOTIDE SEQUENCE [LARGE SCALE GENOMIC DNA]</scope>
    <source>
        <strain evidence="14">NBRC 102407</strain>
    </source>
</reference>
<dbReference type="PROSITE" id="PS51721">
    <property type="entry name" value="G_CP"/>
    <property type="match status" value="1"/>
</dbReference>
<dbReference type="InterPro" id="IPR010914">
    <property type="entry name" value="RsgA_GTPase_dom"/>
</dbReference>
<comment type="function">
    <text evidence="10">One of several proteins that assist in the late maturation steps of the functional core of the 30S ribosomal subunit. Helps release RbfA from mature subunits. May play a role in the assembly of ribosomal proteins into the subunit. Circularly permuted GTPase that catalyzes slow GTP hydrolysis, GTPase activity is stimulated by the 30S ribosomal subunit.</text>
</comment>
<dbReference type="InterPro" id="IPR030378">
    <property type="entry name" value="G_CP_dom"/>
</dbReference>
<sequence>MALPCVGDWVRVSYHDAGAHASILDIQPRTSFLRRRRPGGNAEFQMIAANIDVAFIVQSCHFDFNVRRLERYLVMTRDGHIEPVILLTKTDLISPEALEDLLASIRHAGINARVIPISNVSGRGVETVHELIQPGKTYCLLGSSGVGKTTLVNGLIGKSDLATGVVSHTGEGRHTTTRRQLIALENGGLLIDMPGMRELGMLDVSEGLDASFSDVEAYASRCRFANCTHTREPGCAIQAAIAQGALDPAHLQSYQKLRRESEFHGMSHPEKRKKDRAFGKVVRATIKAKGRWHDD</sequence>
<feature type="binding site" evidence="10">
    <location>
        <position position="229"/>
    </location>
    <ligand>
        <name>Zn(2+)</name>
        <dbReference type="ChEBI" id="CHEBI:29105"/>
    </ligand>
</feature>
<evidence type="ECO:0000256" key="10">
    <source>
        <dbReference type="HAMAP-Rule" id="MF_01820"/>
    </source>
</evidence>
<evidence type="ECO:0000256" key="1">
    <source>
        <dbReference type="ARBA" id="ARBA00022490"/>
    </source>
</evidence>
<keyword evidence="8 10" id="KW-0694">RNA-binding</keyword>
<dbReference type="NCBIfam" id="TIGR00157">
    <property type="entry name" value="ribosome small subunit-dependent GTPase A"/>
    <property type="match status" value="1"/>
</dbReference>
<comment type="cofactor">
    <cofactor evidence="10">
        <name>Zn(2+)</name>
        <dbReference type="ChEBI" id="CHEBI:29105"/>
    </cofactor>
    <text evidence="10">Binds 1 zinc ion per subunit.</text>
</comment>
<evidence type="ECO:0000313" key="13">
    <source>
        <dbReference type="EMBL" id="GLT23440.1"/>
    </source>
</evidence>
<feature type="binding site" evidence="10">
    <location>
        <position position="222"/>
    </location>
    <ligand>
        <name>Zn(2+)</name>
        <dbReference type="ChEBI" id="CHEBI:29105"/>
    </ligand>
</feature>
<dbReference type="PROSITE" id="PS50936">
    <property type="entry name" value="ENGC_GTPASE"/>
    <property type="match status" value="1"/>
</dbReference>
<keyword evidence="14" id="KW-1185">Reference proteome</keyword>
<organism evidence="13 14">
    <name type="scientific">Zoogloea oryzae</name>
    <dbReference type="NCBI Taxonomy" id="310767"/>
    <lineage>
        <taxon>Bacteria</taxon>
        <taxon>Pseudomonadati</taxon>
        <taxon>Pseudomonadota</taxon>
        <taxon>Betaproteobacteria</taxon>
        <taxon>Rhodocyclales</taxon>
        <taxon>Zoogloeaceae</taxon>
        <taxon>Zoogloea</taxon>
    </lineage>
</organism>
<keyword evidence="9 10" id="KW-0342">GTP-binding</keyword>
<evidence type="ECO:0000256" key="4">
    <source>
        <dbReference type="ARBA" id="ARBA00022730"/>
    </source>
</evidence>
<dbReference type="PANTHER" id="PTHR32120:SF10">
    <property type="entry name" value="SMALL RIBOSOMAL SUBUNIT BIOGENESIS GTPASE RSGA"/>
    <property type="match status" value="1"/>
</dbReference>
<protein>
    <recommendedName>
        <fullName evidence="10">Small ribosomal subunit biogenesis GTPase RsgA</fullName>
        <ecNumber evidence="10">3.6.1.-</ecNumber>
    </recommendedName>
</protein>
<evidence type="ECO:0000313" key="14">
    <source>
        <dbReference type="Proteomes" id="UP001157167"/>
    </source>
</evidence>
<dbReference type="Proteomes" id="UP001157167">
    <property type="component" value="Unassembled WGS sequence"/>
</dbReference>
<comment type="caution">
    <text evidence="13">The sequence shown here is derived from an EMBL/GenBank/DDBJ whole genome shotgun (WGS) entry which is preliminary data.</text>
</comment>
<keyword evidence="1 10" id="KW-0963">Cytoplasm</keyword>
<feature type="binding site" evidence="10">
    <location>
        <begin position="142"/>
        <end position="150"/>
    </location>
    <ligand>
        <name>GTP</name>
        <dbReference type="ChEBI" id="CHEBI:37565"/>
    </ligand>
</feature>
<keyword evidence="7 10" id="KW-0862">Zinc</keyword>
<evidence type="ECO:0000259" key="12">
    <source>
        <dbReference type="PROSITE" id="PS51721"/>
    </source>
</evidence>
<comment type="subunit">
    <text evidence="10">Monomer. Associates with 30S ribosomal subunit, binds 16S rRNA.</text>
</comment>
<comment type="subcellular location">
    <subcellularLocation>
        <location evidence="10">Cytoplasm</location>
    </subcellularLocation>
</comment>
<proteinExistence type="inferred from homology"/>
<evidence type="ECO:0000256" key="7">
    <source>
        <dbReference type="ARBA" id="ARBA00022833"/>
    </source>
</evidence>
<feature type="binding site" evidence="10">
    <location>
        <begin position="88"/>
        <end position="91"/>
    </location>
    <ligand>
        <name>GTP</name>
        <dbReference type="ChEBI" id="CHEBI:37565"/>
    </ligand>
</feature>
<dbReference type="PANTHER" id="PTHR32120">
    <property type="entry name" value="SMALL RIBOSOMAL SUBUNIT BIOGENESIS GTPASE RSGA"/>
    <property type="match status" value="1"/>
</dbReference>
<comment type="similarity">
    <text evidence="10">Belongs to the TRAFAC class YlqF/YawG GTPase family. RsgA subfamily.</text>
</comment>
<dbReference type="Gene3D" id="3.40.50.300">
    <property type="entry name" value="P-loop containing nucleotide triphosphate hydrolases"/>
    <property type="match status" value="1"/>
</dbReference>
<dbReference type="EC" id="3.6.1.-" evidence="10"/>
<dbReference type="Gene3D" id="1.10.40.50">
    <property type="entry name" value="Probable gtpase engc, domain 3"/>
    <property type="match status" value="1"/>
</dbReference>
<evidence type="ECO:0000256" key="2">
    <source>
        <dbReference type="ARBA" id="ARBA00022517"/>
    </source>
</evidence>
<dbReference type="SUPFAM" id="SSF52540">
    <property type="entry name" value="P-loop containing nucleoside triphosphate hydrolases"/>
    <property type="match status" value="1"/>
</dbReference>
<evidence type="ECO:0000256" key="6">
    <source>
        <dbReference type="ARBA" id="ARBA00022801"/>
    </source>
</evidence>
<feature type="domain" description="CP-type G" evidence="12">
    <location>
        <begin position="40"/>
        <end position="199"/>
    </location>
</feature>
<dbReference type="CDD" id="cd01854">
    <property type="entry name" value="YjeQ_EngC"/>
    <property type="match status" value="1"/>
</dbReference>
<keyword evidence="5 10" id="KW-0547">Nucleotide-binding</keyword>
<evidence type="ECO:0000256" key="8">
    <source>
        <dbReference type="ARBA" id="ARBA00022884"/>
    </source>
</evidence>
<evidence type="ECO:0000256" key="9">
    <source>
        <dbReference type="ARBA" id="ARBA00023134"/>
    </source>
</evidence>
<dbReference type="Pfam" id="PF03193">
    <property type="entry name" value="RsgA_GTPase"/>
    <property type="match status" value="1"/>
</dbReference>
<keyword evidence="3 10" id="KW-0479">Metal-binding</keyword>
<evidence type="ECO:0000256" key="5">
    <source>
        <dbReference type="ARBA" id="ARBA00022741"/>
    </source>
</evidence>
<feature type="domain" description="EngC GTPase" evidence="11">
    <location>
        <begin position="49"/>
        <end position="197"/>
    </location>
</feature>
<dbReference type="HAMAP" id="MF_01820">
    <property type="entry name" value="GTPase_RsgA"/>
    <property type="match status" value="1"/>
</dbReference>
<evidence type="ECO:0000256" key="3">
    <source>
        <dbReference type="ARBA" id="ARBA00022723"/>
    </source>
</evidence>
<dbReference type="EMBL" id="BSPX01000048">
    <property type="protein sequence ID" value="GLT23440.1"/>
    <property type="molecule type" value="Genomic_DNA"/>
</dbReference>
<dbReference type="InterPro" id="IPR027417">
    <property type="entry name" value="P-loop_NTPase"/>
</dbReference>
<keyword evidence="4 10" id="KW-0699">rRNA-binding</keyword>
<feature type="binding site" evidence="10">
    <location>
        <position position="227"/>
    </location>
    <ligand>
        <name>Zn(2+)</name>
        <dbReference type="ChEBI" id="CHEBI:29105"/>
    </ligand>
</feature>